<keyword evidence="1" id="KW-1133">Transmembrane helix</keyword>
<proteinExistence type="predicted"/>
<reference evidence="2" key="1">
    <citation type="submission" date="2009-02" db="EMBL/GenBank/DDBJ databases">
        <title>Annotation of Streptomyces griseoflavus strain Tu4000.</title>
        <authorList>
            <consortium name="The Broad Institute Genome Sequencing Platform"/>
            <consortium name="Broad Institute Microbial Sequencing Center"/>
            <person name="Fischbach M."/>
            <person name="Godfrey P."/>
            <person name="Ward D."/>
            <person name="Young S."/>
            <person name="Zeng Q."/>
            <person name="Koehrsen M."/>
            <person name="Alvarado L."/>
            <person name="Berlin A.M."/>
            <person name="Bochicchio J."/>
            <person name="Borenstein D."/>
            <person name="Chapman S.B."/>
            <person name="Chen Z."/>
            <person name="Engels R."/>
            <person name="Freedman E."/>
            <person name="Gellesch M."/>
            <person name="Goldberg J."/>
            <person name="Griggs A."/>
            <person name="Gujja S."/>
            <person name="Heilman E.R."/>
            <person name="Heiman D.I."/>
            <person name="Hepburn T.A."/>
            <person name="Howarth C."/>
            <person name="Jen D."/>
            <person name="Larson L."/>
            <person name="Lewis B."/>
            <person name="Mehta T."/>
            <person name="Park D."/>
            <person name="Pearson M."/>
            <person name="Richards J."/>
            <person name="Roberts A."/>
            <person name="Saif S."/>
            <person name="Shea T.D."/>
            <person name="Shenoy N."/>
            <person name="Sisk P."/>
            <person name="Stolte C."/>
            <person name="Sykes S.N."/>
            <person name="Thomson T."/>
            <person name="Walk T."/>
            <person name="White J."/>
            <person name="Yandava C."/>
            <person name="Straight P."/>
            <person name="Clardy J."/>
            <person name="Hung D."/>
            <person name="Kolter R."/>
            <person name="Mekalanos J."/>
            <person name="Walker S."/>
            <person name="Walsh C.T."/>
            <person name="Wieland-Brown L.C."/>
            <person name="Haas B."/>
            <person name="Nusbaum C."/>
            <person name="Birren B."/>
        </authorList>
    </citation>
    <scope>NUCLEOTIDE SEQUENCE [LARGE SCALE GENOMIC DNA]</scope>
    <source>
        <strain evidence="2">Tu4000</strain>
    </source>
</reference>
<dbReference type="Proteomes" id="UP000002968">
    <property type="component" value="Unassembled WGS sequence"/>
</dbReference>
<evidence type="ECO:0000313" key="2">
    <source>
        <dbReference type="EMBL" id="EFL43521.1"/>
    </source>
</evidence>
<evidence type="ECO:0000313" key="3">
    <source>
        <dbReference type="Proteomes" id="UP000002968"/>
    </source>
</evidence>
<dbReference type="EMBL" id="GG657758">
    <property type="protein sequence ID" value="EFL43521.1"/>
    <property type="molecule type" value="Genomic_DNA"/>
</dbReference>
<accession>D9XQE0</accession>
<feature type="transmembrane region" description="Helical" evidence="1">
    <location>
        <begin position="77"/>
        <end position="99"/>
    </location>
</feature>
<sequence>MMCSPVFIFVPANPGEHHFRDLRPRQRPFVYWESAVTVAVTLLAIALVIVVALLAAAGAGKLARMDGATYPTALTRAAVAFAAVITLAATAASVFATLLT</sequence>
<keyword evidence="3" id="KW-1185">Reference proteome</keyword>
<dbReference type="AlphaFoldDB" id="D9XQE0"/>
<organism evidence="2 3">
    <name type="scientific">Streptomyces griseoflavus Tu4000</name>
    <dbReference type="NCBI Taxonomy" id="467200"/>
    <lineage>
        <taxon>Bacteria</taxon>
        <taxon>Bacillati</taxon>
        <taxon>Actinomycetota</taxon>
        <taxon>Actinomycetes</taxon>
        <taxon>Kitasatosporales</taxon>
        <taxon>Streptomycetaceae</taxon>
        <taxon>Streptomyces</taxon>
    </lineage>
</organism>
<name>D9XQE0_9ACTN</name>
<evidence type="ECO:0000256" key="1">
    <source>
        <dbReference type="SAM" id="Phobius"/>
    </source>
</evidence>
<gene>
    <name evidence="2" type="ORF">SSRG_06325</name>
</gene>
<dbReference type="eggNOG" id="ENOG5030E7I">
    <property type="taxonomic scope" value="Bacteria"/>
</dbReference>
<keyword evidence="1" id="KW-0812">Transmembrane</keyword>
<dbReference type="HOGENOM" id="CLU_2318925_0_0_11"/>
<keyword evidence="1" id="KW-0472">Membrane</keyword>
<feature type="transmembrane region" description="Helical" evidence="1">
    <location>
        <begin position="30"/>
        <end position="56"/>
    </location>
</feature>
<protein>
    <submittedName>
        <fullName evidence="2">Uncharacterized protein</fullName>
    </submittedName>
</protein>